<keyword evidence="2 3" id="KW-0040">ANK repeat</keyword>
<reference evidence="4" key="2">
    <citation type="submission" date="2021-03" db="UniProtKB">
        <authorList>
            <consortium name="EnsemblPlants"/>
        </authorList>
    </citation>
    <scope>IDENTIFICATION</scope>
</reference>
<evidence type="ECO:0000313" key="4">
    <source>
        <dbReference type="EnsemblPlants" id="cds.evm.model.07.863"/>
    </source>
</evidence>
<dbReference type="PROSITE" id="PS50088">
    <property type="entry name" value="ANK_REPEAT"/>
    <property type="match status" value="4"/>
</dbReference>
<feature type="repeat" description="ANK" evidence="3">
    <location>
        <begin position="362"/>
        <end position="385"/>
    </location>
</feature>
<dbReference type="Proteomes" id="UP000596661">
    <property type="component" value="Chromosome 7"/>
</dbReference>
<keyword evidence="5" id="KW-1185">Reference proteome</keyword>
<dbReference type="Gene3D" id="1.25.40.20">
    <property type="entry name" value="Ankyrin repeat-containing domain"/>
    <property type="match status" value="2"/>
</dbReference>
<dbReference type="Gramene" id="evm.model.07.863">
    <property type="protein sequence ID" value="cds.evm.model.07.863"/>
    <property type="gene ID" value="evm.TU.07.863"/>
</dbReference>
<dbReference type="PANTHER" id="PTHR24186">
    <property type="entry name" value="PROTEIN PHOSPHATASE 1 REGULATORY SUBUNIT"/>
    <property type="match status" value="1"/>
</dbReference>
<dbReference type="InterPro" id="IPR036770">
    <property type="entry name" value="Ankyrin_rpt-contain_sf"/>
</dbReference>
<dbReference type="GO" id="GO:0005886">
    <property type="term" value="C:plasma membrane"/>
    <property type="evidence" value="ECO:0007669"/>
    <property type="project" value="TreeGrafter"/>
</dbReference>
<name>A0A803Q6S9_CANSA</name>
<dbReference type="Pfam" id="PF12796">
    <property type="entry name" value="Ank_2"/>
    <property type="match status" value="2"/>
</dbReference>
<proteinExistence type="predicted"/>
<keyword evidence="1" id="KW-0677">Repeat</keyword>
<dbReference type="Pfam" id="PF00023">
    <property type="entry name" value="Ank"/>
    <property type="match status" value="1"/>
</dbReference>
<feature type="repeat" description="ANK" evidence="3">
    <location>
        <begin position="292"/>
        <end position="319"/>
    </location>
</feature>
<evidence type="ECO:0000313" key="5">
    <source>
        <dbReference type="Proteomes" id="UP000596661"/>
    </source>
</evidence>
<evidence type="ECO:0000256" key="2">
    <source>
        <dbReference type="ARBA" id="ARBA00023043"/>
    </source>
</evidence>
<reference evidence="4" key="1">
    <citation type="submission" date="2018-11" db="EMBL/GenBank/DDBJ databases">
        <authorList>
            <person name="Grassa J C."/>
        </authorList>
    </citation>
    <scope>NUCLEOTIDE SEQUENCE [LARGE SCALE GENOMIC DNA]</scope>
</reference>
<sequence>MSGLVQLLKSSLTRLEEQQYFSFIQIITNPFFGWFHEEYSQKIESLDPLEITCGQENNIFHVAVKYTANPRTDPIQTWLREYSLLAFQPNNKGDTPLHVAAKLGNKSFGAVLIEHAKRVVEGHNYESYRDLLRKVNYVKENTALHEAVLNGHFEIAKLLIEEDPSLTCFENKDGESPLFLAVEGRFYDIASIILDTYPNCSLLGRKGMNVMHAAAIRSCTKVETLLLSRSVTRGFDDFVKKLLERCGSQILEKSEDEFGWMPHHYTANNGQSRLVRLFLEAKKCIAYIKDKQGMTALHISARMGHVGVMRALMEKCPDIGELLDNRDRTALHIAVEHKQSFVVNTLLSMRPFVNLINEQDNEGNTALHVAAMDGYSRIFKCLVSNQNINKRIINKMGMTAFDIARKSAILGYGCLAEVCP</sequence>
<evidence type="ECO:0000256" key="3">
    <source>
        <dbReference type="PROSITE-ProRule" id="PRU00023"/>
    </source>
</evidence>
<dbReference type="EMBL" id="UZAU01000649">
    <property type="status" value="NOT_ANNOTATED_CDS"/>
    <property type="molecule type" value="Genomic_DNA"/>
</dbReference>
<dbReference type="InterPro" id="IPR002110">
    <property type="entry name" value="Ankyrin_rpt"/>
</dbReference>
<feature type="repeat" description="ANK" evidence="3">
    <location>
        <begin position="92"/>
        <end position="124"/>
    </location>
</feature>
<evidence type="ECO:0000256" key="1">
    <source>
        <dbReference type="ARBA" id="ARBA00022737"/>
    </source>
</evidence>
<protein>
    <submittedName>
        <fullName evidence="4">Uncharacterized protein</fullName>
    </submittedName>
</protein>
<dbReference type="OMA" id="ICWIILE"/>
<dbReference type="AlphaFoldDB" id="A0A803Q6S9"/>
<dbReference type="EnsemblPlants" id="evm.model.07.863">
    <property type="protein sequence ID" value="cds.evm.model.07.863"/>
    <property type="gene ID" value="evm.TU.07.863"/>
</dbReference>
<dbReference type="PANTHER" id="PTHR24186:SF50">
    <property type="entry name" value="ANKYRIN REPEAT-CONTAINING PROTEIN ITN1-LIKE ISOFORM X1"/>
    <property type="match status" value="1"/>
</dbReference>
<accession>A0A803Q6S9</accession>
<dbReference type="SUPFAM" id="SSF48403">
    <property type="entry name" value="Ankyrin repeat"/>
    <property type="match status" value="1"/>
</dbReference>
<dbReference type="PROSITE" id="PS50297">
    <property type="entry name" value="ANK_REP_REGION"/>
    <property type="match status" value="4"/>
</dbReference>
<dbReference type="SMART" id="SM00248">
    <property type="entry name" value="ANK"/>
    <property type="match status" value="8"/>
</dbReference>
<feature type="repeat" description="ANK" evidence="3">
    <location>
        <begin position="139"/>
        <end position="171"/>
    </location>
</feature>
<organism evidence="4 5">
    <name type="scientific">Cannabis sativa</name>
    <name type="common">Hemp</name>
    <name type="synonym">Marijuana</name>
    <dbReference type="NCBI Taxonomy" id="3483"/>
    <lineage>
        <taxon>Eukaryota</taxon>
        <taxon>Viridiplantae</taxon>
        <taxon>Streptophyta</taxon>
        <taxon>Embryophyta</taxon>
        <taxon>Tracheophyta</taxon>
        <taxon>Spermatophyta</taxon>
        <taxon>Magnoliopsida</taxon>
        <taxon>eudicotyledons</taxon>
        <taxon>Gunneridae</taxon>
        <taxon>Pentapetalae</taxon>
        <taxon>rosids</taxon>
        <taxon>fabids</taxon>
        <taxon>Rosales</taxon>
        <taxon>Cannabaceae</taxon>
        <taxon>Cannabis</taxon>
    </lineage>
</organism>